<dbReference type="Proteomes" id="UP000709466">
    <property type="component" value="Unassembled WGS sequence"/>
</dbReference>
<feature type="domain" description="Peptidase M50" evidence="12">
    <location>
        <begin position="17"/>
        <end position="423"/>
    </location>
</feature>
<dbReference type="Gene3D" id="2.30.42.10">
    <property type="match status" value="2"/>
</dbReference>
<evidence type="ECO:0000256" key="5">
    <source>
        <dbReference type="ARBA" id="ARBA00022692"/>
    </source>
</evidence>
<protein>
    <recommendedName>
        <fullName evidence="11">Zinc metalloprotease</fullName>
        <ecNumber evidence="11">3.4.24.-</ecNumber>
    </recommendedName>
</protein>
<keyword evidence="6 11" id="KW-0378">Hydrolase</keyword>
<reference evidence="13 14" key="1">
    <citation type="submission" date="2020-03" db="EMBL/GenBank/DDBJ databases">
        <title>Bacterial isolates of synthetic phycosphere.</title>
        <authorList>
            <person name="Fu H."/>
            <person name="Moran M.A."/>
        </authorList>
    </citation>
    <scope>NUCLEOTIDE SEQUENCE [LARGE SCALE GENOMIC DNA]</scope>
    <source>
        <strain evidence="13 14">HF1</strain>
    </source>
</reference>
<dbReference type="GO" id="GO:0008237">
    <property type="term" value="F:metallopeptidase activity"/>
    <property type="evidence" value="ECO:0007669"/>
    <property type="project" value="UniProtKB-KW"/>
</dbReference>
<dbReference type="InterPro" id="IPR004387">
    <property type="entry name" value="Pept_M50_Zn"/>
</dbReference>
<keyword evidence="11" id="KW-0479">Metal-binding</keyword>
<dbReference type="CDD" id="cd06163">
    <property type="entry name" value="S2P-M50_PDZ_RseP-like"/>
    <property type="match status" value="1"/>
</dbReference>
<organism evidence="13 14">
    <name type="scientific">Marivivens donghaensis</name>
    <dbReference type="NCBI Taxonomy" id="1699413"/>
    <lineage>
        <taxon>Bacteria</taxon>
        <taxon>Pseudomonadati</taxon>
        <taxon>Pseudomonadota</taxon>
        <taxon>Alphaproteobacteria</taxon>
        <taxon>Rhodobacterales</taxon>
        <taxon>Paracoccaceae</taxon>
        <taxon>Marivivens group</taxon>
        <taxon>Marivivens</taxon>
    </lineage>
</organism>
<evidence type="ECO:0000256" key="10">
    <source>
        <dbReference type="ARBA" id="ARBA00023136"/>
    </source>
</evidence>
<dbReference type="Pfam" id="PF02163">
    <property type="entry name" value="Peptidase_M50"/>
    <property type="match status" value="1"/>
</dbReference>
<accession>A0ABX0VZ95</accession>
<dbReference type="PANTHER" id="PTHR42837:SF2">
    <property type="entry name" value="MEMBRANE METALLOPROTEASE ARASP2, CHLOROPLASTIC-RELATED"/>
    <property type="match status" value="1"/>
</dbReference>
<dbReference type="RefSeq" id="WP_167638786.1">
    <property type="nucleotide sequence ID" value="NZ_JAATOP010000009.1"/>
</dbReference>
<keyword evidence="8 11" id="KW-1133">Transmembrane helix</keyword>
<evidence type="ECO:0000256" key="1">
    <source>
        <dbReference type="ARBA" id="ARBA00001947"/>
    </source>
</evidence>
<evidence type="ECO:0000256" key="2">
    <source>
        <dbReference type="ARBA" id="ARBA00004141"/>
    </source>
</evidence>
<evidence type="ECO:0000256" key="6">
    <source>
        <dbReference type="ARBA" id="ARBA00022801"/>
    </source>
</evidence>
<comment type="similarity">
    <text evidence="3 11">Belongs to the peptidase M50B family.</text>
</comment>
<keyword evidence="5 11" id="KW-0812">Transmembrane</keyword>
<dbReference type="InterPro" id="IPR036034">
    <property type="entry name" value="PDZ_sf"/>
</dbReference>
<evidence type="ECO:0000313" key="13">
    <source>
        <dbReference type="EMBL" id="NIY73401.1"/>
    </source>
</evidence>
<keyword evidence="10 11" id="KW-0472">Membrane</keyword>
<gene>
    <name evidence="13" type="primary">rseP</name>
    <name evidence="13" type="ORF">HCZ30_13285</name>
</gene>
<evidence type="ECO:0000256" key="4">
    <source>
        <dbReference type="ARBA" id="ARBA00022670"/>
    </source>
</evidence>
<dbReference type="SUPFAM" id="SSF50156">
    <property type="entry name" value="PDZ domain-like"/>
    <property type="match status" value="2"/>
</dbReference>
<evidence type="ECO:0000256" key="3">
    <source>
        <dbReference type="ARBA" id="ARBA00007931"/>
    </source>
</evidence>
<evidence type="ECO:0000256" key="8">
    <source>
        <dbReference type="ARBA" id="ARBA00022989"/>
    </source>
</evidence>
<name>A0ABX0VZ95_9RHOB</name>
<feature type="transmembrane region" description="Helical" evidence="11">
    <location>
        <begin position="412"/>
        <end position="430"/>
    </location>
</feature>
<keyword evidence="14" id="KW-1185">Reference proteome</keyword>
<dbReference type="InterPro" id="IPR008915">
    <property type="entry name" value="Peptidase_M50"/>
</dbReference>
<dbReference type="PANTHER" id="PTHR42837">
    <property type="entry name" value="REGULATOR OF SIGMA-E PROTEASE RSEP"/>
    <property type="match status" value="1"/>
</dbReference>
<sequence>MTSFLPNFGNIALAIPAFVIALSIIVAIHEYGHYIVGRWSGIKADVFSLGFGKVLFSRVDKHGTQWQLAAIPLGGYVKFRGDANAASVNTSDVGGRDTMLGAPLWARSATVAAGPIFNFILTVVILTGLGLWSGKAMDPLTLRTVPELPVTYLQELEAGDQIIAVENMDARSVAQFAAALDDLPLEPSLTYTIVRDGEEMQVEGPYPQTTRVMSLTQNGAAREAGVLEGDVVTAINGQEVFAFSQLMELAGASDGEPQVLTLWRDGGVIDITVTPDRRDLPTEDGFETRWLLGISGGIFFEPVTETPGVFEAIGNAFEGLWYIIDLSLTGMKYMILGEISTCNLSSPIGIAEASGQMAAAGPVDFIQWIATLSAAIGLMNLFPIPVLDGGHLVFFAYEGITGKRPSDGAMRVLIVVGLGLILSLMLFGILNDAFFCR</sequence>
<evidence type="ECO:0000256" key="9">
    <source>
        <dbReference type="ARBA" id="ARBA00023049"/>
    </source>
</evidence>
<keyword evidence="9 11" id="KW-0482">Metalloprotease</keyword>
<comment type="caution">
    <text evidence="13">The sequence shown here is derived from an EMBL/GenBank/DDBJ whole genome shotgun (WGS) entry which is preliminary data.</text>
</comment>
<keyword evidence="4" id="KW-0645">Protease</keyword>
<evidence type="ECO:0000313" key="14">
    <source>
        <dbReference type="Proteomes" id="UP000709466"/>
    </source>
</evidence>
<feature type="transmembrane region" description="Helical" evidence="11">
    <location>
        <begin position="7"/>
        <end position="28"/>
    </location>
</feature>
<keyword evidence="7 11" id="KW-0862">Zinc</keyword>
<feature type="transmembrane region" description="Helical" evidence="11">
    <location>
        <begin position="109"/>
        <end position="132"/>
    </location>
</feature>
<dbReference type="EMBL" id="JAATOP010000009">
    <property type="protein sequence ID" value="NIY73401.1"/>
    <property type="molecule type" value="Genomic_DNA"/>
</dbReference>
<dbReference type="NCBIfam" id="TIGR00054">
    <property type="entry name" value="RIP metalloprotease RseP"/>
    <property type="match status" value="1"/>
</dbReference>
<dbReference type="EC" id="3.4.24.-" evidence="11"/>
<evidence type="ECO:0000259" key="12">
    <source>
        <dbReference type="Pfam" id="PF02163"/>
    </source>
</evidence>
<comment type="subcellular location">
    <subcellularLocation>
        <location evidence="2">Membrane</location>
        <topology evidence="2">Multi-pass membrane protein</topology>
    </subcellularLocation>
</comment>
<comment type="cofactor">
    <cofactor evidence="1 11">
        <name>Zn(2+)</name>
        <dbReference type="ChEBI" id="CHEBI:29105"/>
    </cofactor>
</comment>
<evidence type="ECO:0000256" key="7">
    <source>
        <dbReference type="ARBA" id="ARBA00022833"/>
    </source>
</evidence>
<evidence type="ECO:0000256" key="11">
    <source>
        <dbReference type="RuleBase" id="RU362031"/>
    </source>
</evidence>
<proteinExistence type="inferred from homology"/>